<gene>
    <name evidence="1" type="ORF">DPMN_184773</name>
</gene>
<evidence type="ECO:0000313" key="2">
    <source>
        <dbReference type="Proteomes" id="UP000828390"/>
    </source>
</evidence>
<keyword evidence="2" id="KW-1185">Reference proteome</keyword>
<dbReference type="AlphaFoldDB" id="A0A9D4DJQ7"/>
<dbReference type="EMBL" id="JAIWYP010000010">
    <property type="protein sequence ID" value="KAH3750253.1"/>
    <property type="molecule type" value="Genomic_DNA"/>
</dbReference>
<dbReference type="Proteomes" id="UP000828390">
    <property type="component" value="Unassembled WGS sequence"/>
</dbReference>
<evidence type="ECO:0000313" key="1">
    <source>
        <dbReference type="EMBL" id="KAH3750253.1"/>
    </source>
</evidence>
<reference evidence="1" key="1">
    <citation type="journal article" date="2019" name="bioRxiv">
        <title>The Genome of the Zebra Mussel, Dreissena polymorpha: A Resource for Invasive Species Research.</title>
        <authorList>
            <person name="McCartney M.A."/>
            <person name="Auch B."/>
            <person name="Kono T."/>
            <person name="Mallez S."/>
            <person name="Zhang Y."/>
            <person name="Obille A."/>
            <person name="Becker A."/>
            <person name="Abrahante J.E."/>
            <person name="Garbe J."/>
            <person name="Badalamenti J.P."/>
            <person name="Herman A."/>
            <person name="Mangelson H."/>
            <person name="Liachko I."/>
            <person name="Sullivan S."/>
            <person name="Sone E.D."/>
            <person name="Koren S."/>
            <person name="Silverstein K.A.T."/>
            <person name="Beckman K.B."/>
            <person name="Gohl D.M."/>
        </authorList>
    </citation>
    <scope>NUCLEOTIDE SEQUENCE</scope>
    <source>
        <strain evidence="1">Duluth1</strain>
        <tissue evidence="1">Whole animal</tissue>
    </source>
</reference>
<proteinExistence type="predicted"/>
<name>A0A9D4DJQ7_DREPO</name>
<protein>
    <submittedName>
        <fullName evidence="1">Uncharacterized protein</fullName>
    </submittedName>
</protein>
<sequence>MYCFPFRQCAKVALISESVKGPLPDLQQLSRKIRTVLVELKKLQNYWDTNMHSSQVLYNKQLHEIGQTRQKINTILDEIEKTTLKELEDKMTSLKASVNTNVGNCSKLENELKRFSDTIHDIADKGKAKLSFIASKKSLEKINQSETYLIENLVQVESSLTFQAESYFQQHLSKLSGLGRIVVCTQTVPPHGDLEKVLTVQGKSKYDVSIPSDGK</sequence>
<comment type="caution">
    <text evidence="1">The sequence shown here is derived from an EMBL/GenBank/DDBJ whole genome shotgun (WGS) entry which is preliminary data.</text>
</comment>
<accession>A0A9D4DJQ7</accession>
<organism evidence="1 2">
    <name type="scientific">Dreissena polymorpha</name>
    <name type="common">Zebra mussel</name>
    <name type="synonym">Mytilus polymorpha</name>
    <dbReference type="NCBI Taxonomy" id="45954"/>
    <lineage>
        <taxon>Eukaryota</taxon>
        <taxon>Metazoa</taxon>
        <taxon>Spiralia</taxon>
        <taxon>Lophotrochozoa</taxon>
        <taxon>Mollusca</taxon>
        <taxon>Bivalvia</taxon>
        <taxon>Autobranchia</taxon>
        <taxon>Heteroconchia</taxon>
        <taxon>Euheterodonta</taxon>
        <taxon>Imparidentia</taxon>
        <taxon>Neoheterodontei</taxon>
        <taxon>Myida</taxon>
        <taxon>Dreissenoidea</taxon>
        <taxon>Dreissenidae</taxon>
        <taxon>Dreissena</taxon>
    </lineage>
</organism>
<reference evidence="1" key="2">
    <citation type="submission" date="2020-11" db="EMBL/GenBank/DDBJ databases">
        <authorList>
            <person name="McCartney M.A."/>
            <person name="Auch B."/>
            <person name="Kono T."/>
            <person name="Mallez S."/>
            <person name="Becker A."/>
            <person name="Gohl D.M."/>
            <person name="Silverstein K.A.T."/>
            <person name="Koren S."/>
            <person name="Bechman K.B."/>
            <person name="Herman A."/>
            <person name="Abrahante J.E."/>
            <person name="Garbe J."/>
        </authorList>
    </citation>
    <scope>NUCLEOTIDE SEQUENCE</scope>
    <source>
        <strain evidence="1">Duluth1</strain>
        <tissue evidence="1">Whole animal</tissue>
    </source>
</reference>